<dbReference type="EMBL" id="CAJVAX010000008">
    <property type="protein sequence ID" value="CAG7623180.1"/>
    <property type="molecule type" value="Genomic_DNA"/>
</dbReference>
<reference evidence="2" key="1">
    <citation type="submission" date="2021-06" db="EMBL/GenBank/DDBJ databases">
        <authorList>
            <person name="Arsene-Ploetze F."/>
        </authorList>
    </citation>
    <scope>NUCLEOTIDE SEQUENCE</scope>
    <source>
        <strain evidence="2">SBRY1</strain>
    </source>
</reference>
<gene>
    <name evidence="2" type="ORF">SBRY_160011</name>
</gene>
<evidence type="ECO:0000313" key="2">
    <source>
        <dbReference type="EMBL" id="CAG7623180.1"/>
    </source>
</evidence>
<name>A0A9W4E943_9ACTN</name>
<accession>A0A9W4E943</accession>
<comment type="caution">
    <text evidence="2">The sequence shown here is derived from an EMBL/GenBank/DDBJ whole genome shotgun (WGS) entry which is preliminary data.</text>
</comment>
<organism evidence="2 3">
    <name type="scientific">Actinacidiphila bryophytorum</name>
    <dbReference type="NCBI Taxonomy" id="1436133"/>
    <lineage>
        <taxon>Bacteria</taxon>
        <taxon>Bacillati</taxon>
        <taxon>Actinomycetota</taxon>
        <taxon>Actinomycetes</taxon>
        <taxon>Kitasatosporales</taxon>
        <taxon>Streptomycetaceae</taxon>
        <taxon>Actinacidiphila</taxon>
    </lineage>
</organism>
<feature type="region of interest" description="Disordered" evidence="1">
    <location>
        <begin position="42"/>
        <end position="76"/>
    </location>
</feature>
<keyword evidence="3" id="KW-1185">Reference proteome</keyword>
<evidence type="ECO:0000256" key="1">
    <source>
        <dbReference type="SAM" id="MobiDB-lite"/>
    </source>
</evidence>
<dbReference type="AlphaFoldDB" id="A0A9W4E943"/>
<evidence type="ECO:0000313" key="3">
    <source>
        <dbReference type="Proteomes" id="UP001153328"/>
    </source>
</evidence>
<protein>
    <submittedName>
        <fullName evidence="2">Uncharacterized protein</fullName>
    </submittedName>
</protein>
<dbReference type="Proteomes" id="UP001153328">
    <property type="component" value="Unassembled WGS sequence"/>
</dbReference>
<proteinExistence type="predicted"/>
<feature type="compositionally biased region" description="Polar residues" evidence="1">
    <location>
        <begin position="46"/>
        <end position="57"/>
    </location>
</feature>
<feature type="compositionally biased region" description="Low complexity" evidence="1">
    <location>
        <begin position="58"/>
        <end position="74"/>
    </location>
</feature>
<sequence length="175" mass="18319">MPMSRTRGSPPVHTVAVCRPATTWSPAAWPRSLTLTALQEAPATGDCSTVTLPSAHTASGQRSAAPSPRSSMPRTWPLRLTSRSSTRGCDPSVFASGLAVTWLRGRGRAPRGRAAPVSRAEGAAWAGATARAAAPRAVPVRTVRRAMRCLSSPMAFLPLGRPPAPGAEQCRGAWC</sequence>